<dbReference type="PANTHER" id="PTHR12715:SF4">
    <property type="entry name" value="EAMA DOMAIN-CONTAINING PROTEIN"/>
    <property type="match status" value="1"/>
</dbReference>
<dbReference type="InterPro" id="IPR000620">
    <property type="entry name" value="EamA_dom"/>
</dbReference>
<feature type="domain" description="EamA" evidence="3">
    <location>
        <begin position="149"/>
        <end position="284"/>
    </location>
</feature>
<name>A0A1H8EF75_9FIRM</name>
<dbReference type="OrthoDB" id="9809509at2"/>
<keyword evidence="2" id="KW-0472">Membrane</keyword>
<gene>
    <name evidence="4" type="ORF">SAMN05216454_101102</name>
</gene>
<protein>
    <submittedName>
        <fullName evidence="4">Permease of the drug/metabolite transporter (DMT) superfamily</fullName>
    </submittedName>
</protein>
<feature type="transmembrane region" description="Helical" evidence="2">
    <location>
        <begin position="267"/>
        <end position="284"/>
    </location>
</feature>
<proteinExistence type="inferred from homology"/>
<dbReference type="RefSeq" id="WP_091973092.1">
    <property type="nucleotide sequence ID" value="NZ_FODF01000001.1"/>
</dbReference>
<feature type="transmembrane region" description="Helical" evidence="2">
    <location>
        <begin position="122"/>
        <end position="143"/>
    </location>
</feature>
<dbReference type="SUPFAM" id="SSF103481">
    <property type="entry name" value="Multidrug resistance efflux transporter EmrE"/>
    <property type="match status" value="2"/>
</dbReference>
<keyword evidence="5" id="KW-1185">Reference proteome</keyword>
<feature type="transmembrane region" description="Helical" evidence="2">
    <location>
        <begin position="242"/>
        <end position="261"/>
    </location>
</feature>
<evidence type="ECO:0000313" key="5">
    <source>
        <dbReference type="Proteomes" id="UP000199512"/>
    </source>
</evidence>
<evidence type="ECO:0000259" key="3">
    <source>
        <dbReference type="Pfam" id="PF00892"/>
    </source>
</evidence>
<evidence type="ECO:0000256" key="2">
    <source>
        <dbReference type="SAM" id="Phobius"/>
    </source>
</evidence>
<dbReference type="STRING" id="215200.SAMN05216454_101102"/>
<dbReference type="Pfam" id="PF00892">
    <property type="entry name" value="EamA"/>
    <property type="match status" value="2"/>
</dbReference>
<accession>A0A1H8EF75</accession>
<evidence type="ECO:0000313" key="4">
    <source>
        <dbReference type="EMBL" id="SEN18231.1"/>
    </source>
</evidence>
<feature type="transmembrane region" description="Helical" evidence="2">
    <location>
        <begin position="66"/>
        <end position="84"/>
    </location>
</feature>
<dbReference type="AlphaFoldDB" id="A0A1H8EF75"/>
<keyword evidence="2" id="KW-0812">Transmembrane</keyword>
<dbReference type="Proteomes" id="UP000199512">
    <property type="component" value="Unassembled WGS sequence"/>
</dbReference>
<evidence type="ECO:0000256" key="1">
    <source>
        <dbReference type="ARBA" id="ARBA00007362"/>
    </source>
</evidence>
<organism evidence="4 5">
    <name type="scientific">Peptostreptococcus russellii</name>
    <dbReference type="NCBI Taxonomy" id="215200"/>
    <lineage>
        <taxon>Bacteria</taxon>
        <taxon>Bacillati</taxon>
        <taxon>Bacillota</taxon>
        <taxon>Clostridia</taxon>
        <taxon>Peptostreptococcales</taxon>
        <taxon>Peptostreptococcaceae</taxon>
        <taxon>Peptostreptococcus</taxon>
    </lineage>
</organism>
<dbReference type="PANTHER" id="PTHR12715">
    <property type="entry name" value="TRANSPORTER, DRUG/METABOLITE EXPORTER FAMILY"/>
    <property type="match status" value="1"/>
</dbReference>
<feature type="transmembrane region" description="Helical" evidence="2">
    <location>
        <begin position="178"/>
        <end position="196"/>
    </location>
</feature>
<feature type="domain" description="EamA" evidence="3">
    <location>
        <begin position="8"/>
        <end position="138"/>
    </location>
</feature>
<dbReference type="InterPro" id="IPR052756">
    <property type="entry name" value="Alkyne_AA_exporter"/>
</dbReference>
<dbReference type="InterPro" id="IPR037185">
    <property type="entry name" value="EmrE-like"/>
</dbReference>
<keyword evidence="2" id="KW-1133">Transmembrane helix</keyword>
<feature type="transmembrane region" description="Helical" evidence="2">
    <location>
        <begin position="96"/>
        <end position="115"/>
    </location>
</feature>
<feature type="transmembrane region" description="Helical" evidence="2">
    <location>
        <begin position="208"/>
        <end position="230"/>
    </location>
</feature>
<comment type="similarity">
    <text evidence="1">Belongs to the EamA transporter family.</text>
</comment>
<sequence>MSRKLKVNLFSLGTIFFWSLAFPFSKLAMEHFTPYTLGFLRVLIASVTLLIIGKFAGNRSPKKRDLLWFLLSGACGFGFYLFAFNKGIQTLTSASSSIVIAMTPVFTAVAANYIYKEKLNIIGWVTLITAFSGVVIMMLWDGVLSINEGIFWTLGASILFCIYNLLNRKLSTLGYKAIEIVTYSMMASVLVLSPFALKGAKEVATADISQLTVLLILGIFSSAIAYYLWSLALSITDNISDVTNYSFVTPFGATILGSLILKEVPGIGTLIGGAIIILSIIIFSKKGKKAFNPNQIEKLKDDFEN</sequence>
<reference evidence="4 5" key="1">
    <citation type="submission" date="2016-10" db="EMBL/GenBank/DDBJ databases">
        <authorList>
            <person name="de Groot N.N."/>
        </authorList>
    </citation>
    <scope>NUCLEOTIDE SEQUENCE [LARGE SCALE GENOMIC DNA]</scope>
    <source>
        <strain evidence="4 5">Calf135</strain>
    </source>
</reference>
<dbReference type="EMBL" id="FODF01000001">
    <property type="protein sequence ID" value="SEN18231.1"/>
    <property type="molecule type" value="Genomic_DNA"/>
</dbReference>
<feature type="transmembrane region" description="Helical" evidence="2">
    <location>
        <begin position="38"/>
        <end position="57"/>
    </location>
</feature>
<feature type="transmembrane region" description="Helical" evidence="2">
    <location>
        <begin position="149"/>
        <end position="166"/>
    </location>
</feature>
<dbReference type="GO" id="GO:0016020">
    <property type="term" value="C:membrane"/>
    <property type="evidence" value="ECO:0007669"/>
    <property type="project" value="InterPro"/>
</dbReference>